<proteinExistence type="predicted"/>
<dbReference type="EMBL" id="JBHSGB010000006">
    <property type="protein sequence ID" value="MFC4654706.1"/>
    <property type="molecule type" value="Genomic_DNA"/>
</dbReference>
<organism evidence="1 2">
    <name type="scientific">Rheinheimera marina</name>
    <dbReference type="NCBI Taxonomy" id="1774958"/>
    <lineage>
        <taxon>Bacteria</taxon>
        <taxon>Pseudomonadati</taxon>
        <taxon>Pseudomonadota</taxon>
        <taxon>Gammaproteobacteria</taxon>
        <taxon>Chromatiales</taxon>
        <taxon>Chromatiaceae</taxon>
        <taxon>Rheinheimera</taxon>
    </lineage>
</organism>
<reference evidence="2" key="1">
    <citation type="journal article" date="2019" name="Int. J. Syst. Evol. Microbiol.">
        <title>The Global Catalogue of Microorganisms (GCM) 10K type strain sequencing project: providing services to taxonomists for standard genome sequencing and annotation.</title>
        <authorList>
            <consortium name="The Broad Institute Genomics Platform"/>
            <consortium name="The Broad Institute Genome Sequencing Center for Infectious Disease"/>
            <person name="Wu L."/>
            <person name="Ma J."/>
        </authorList>
    </citation>
    <scope>NUCLEOTIDE SEQUENCE [LARGE SCALE GENOMIC DNA]</scope>
    <source>
        <strain evidence="2">DT28</strain>
    </source>
</reference>
<dbReference type="RefSeq" id="WP_377332762.1">
    <property type="nucleotide sequence ID" value="NZ_JBHSGB010000006.1"/>
</dbReference>
<protein>
    <submittedName>
        <fullName evidence="1">Uncharacterized protein</fullName>
    </submittedName>
</protein>
<accession>A0ABV9JKC7</accession>
<gene>
    <name evidence="1" type="ORF">ACFO3I_06685</name>
</gene>
<evidence type="ECO:0000313" key="1">
    <source>
        <dbReference type="EMBL" id="MFC4654706.1"/>
    </source>
</evidence>
<sequence length="72" mass="8108">MLPTFDLGDKFIPESLAGFTFKEAPHGKIAGATVYTVEVMAGDILLITFGEVLHEIIYQTPSWFPWTRKRAH</sequence>
<dbReference type="Proteomes" id="UP001595962">
    <property type="component" value="Unassembled WGS sequence"/>
</dbReference>
<keyword evidence="2" id="KW-1185">Reference proteome</keyword>
<evidence type="ECO:0000313" key="2">
    <source>
        <dbReference type="Proteomes" id="UP001595962"/>
    </source>
</evidence>
<comment type="caution">
    <text evidence="1">The sequence shown here is derived from an EMBL/GenBank/DDBJ whole genome shotgun (WGS) entry which is preliminary data.</text>
</comment>
<name>A0ABV9JKC7_9GAMM</name>